<keyword evidence="1" id="KW-0732">Signal</keyword>
<dbReference type="SUPFAM" id="SSF63707">
    <property type="entry name" value="Ganglioside M2 (gm2) activator"/>
    <property type="match status" value="1"/>
</dbReference>
<dbReference type="GO" id="GO:0008047">
    <property type="term" value="F:enzyme activator activity"/>
    <property type="evidence" value="ECO:0007669"/>
    <property type="project" value="InterPro"/>
</dbReference>
<name>A0A9D4PFC7_RHISA</name>
<reference evidence="3" key="1">
    <citation type="journal article" date="2020" name="Cell">
        <title>Large-Scale Comparative Analyses of Tick Genomes Elucidate Their Genetic Diversity and Vector Capacities.</title>
        <authorList>
            <consortium name="Tick Genome and Microbiome Consortium (TIGMIC)"/>
            <person name="Jia N."/>
            <person name="Wang J."/>
            <person name="Shi W."/>
            <person name="Du L."/>
            <person name="Sun Y."/>
            <person name="Zhan W."/>
            <person name="Jiang J.F."/>
            <person name="Wang Q."/>
            <person name="Zhang B."/>
            <person name="Ji P."/>
            <person name="Bell-Sakyi L."/>
            <person name="Cui X.M."/>
            <person name="Yuan T.T."/>
            <person name="Jiang B.G."/>
            <person name="Yang W.F."/>
            <person name="Lam T.T."/>
            <person name="Chang Q.C."/>
            <person name="Ding S.J."/>
            <person name="Wang X.J."/>
            <person name="Zhu J.G."/>
            <person name="Ruan X.D."/>
            <person name="Zhao L."/>
            <person name="Wei J.T."/>
            <person name="Ye R.Z."/>
            <person name="Que T.C."/>
            <person name="Du C.H."/>
            <person name="Zhou Y.H."/>
            <person name="Cheng J.X."/>
            <person name="Dai P.F."/>
            <person name="Guo W.B."/>
            <person name="Han X.H."/>
            <person name="Huang E.J."/>
            <person name="Li L.F."/>
            <person name="Wei W."/>
            <person name="Gao Y.C."/>
            <person name="Liu J.Z."/>
            <person name="Shao H.Z."/>
            <person name="Wang X."/>
            <person name="Wang C.C."/>
            <person name="Yang T.C."/>
            <person name="Huo Q.B."/>
            <person name="Li W."/>
            <person name="Chen H.Y."/>
            <person name="Chen S.E."/>
            <person name="Zhou L.G."/>
            <person name="Ni X.B."/>
            <person name="Tian J.H."/>
            <person name="Sheng Y."/>
            <person name="Liu T."/>
            <person name="Pan Y.S."/>
            <person name="Xia L.Y."/>
            <person name="Li J."/>
            <person name="Zhao F."/>
            <person name="Cao W.C."/>
        </authorList>
    </citation>
    <scope>NUCLEOTIDE SEQUENCE</scope>
    <source>
        <strain evidence="3">Rsan-2018</strain>
    </source>
</reference>
<accession>A0A9D4PFC7</accession>
<comment type="caution">
    <text evidence="3">The sequence shown here is derived from an EMBL/GenBank/DDBJ whole genome shotgun (WGS) entry which is preliminary data.</text>
</comment>
<dbReference type="InterPro" id="IPR028996">
    <property type="entry name" value="GM2-AP"/>
</dbReference>
<dbReference type="Proteomes" id="UP000821837">
    <property type="component" value="Chromosome 8"/>
</dbReference>
<dbReference type="EMBL" id="JABSTV010001254">
    <property type="protein sequence ID" value="KAH7939448.1"/>
    <property type="molecule type" value="Genomic_DNA"/>
</dbReference>
<dbReference type="PANTHER" id="PTHR17357:SF0">
    <property type="entry name" value="GANGLIOSIDE GM2 ACTIVATOR"/>
    <property type="match status" value="1"/>
</dbReference>
<dbReference type="Pfam" id="PF02221">
    <property type="entry name" value="E1_DerP2_DerF2"/>
    <property type="match status" value="1"/>
</dbReference>
<dbReference type="InterPro" id="IPR003172">
    <property type="entry name" value="ML_dom"/>
</dbReference>
<dbReference type="GO" id="GO:0006689">
    <property type="term" value="P:ganglioside catabolic process"/>
    <property type="evidence" value="ECO:0007669"/>
    <property type="project" value="InterPro"/>
</dbReference>
<evidence type="ECO:0000313" key="4">
    <source>
        <dbReference type="Proteomes" id="UP000821837"/>
    </source>
</evidence>
<dbReference type="GO" id="GO:0005319">
    <property type="term" value="F:lipid transporter activity"/>
    <property type="evidence" value="ECO:0007669"/>
    <property type="project" value="TreeGrafter"/>
</dbReference>
<dbReference type="AlphaFoldDB" id="A0A9D4PFC7"/>
<evidence type="ECO:0000259" key="2">
    <source>
        <dbReference type="Pfam" id="PF02221"/>
    </source>
</evidence>
<evidence type="ECO:0000313" key="3">
    <source>
        <dbReference type="EMBL" id="KAH7939448.1"/>
    </source>
</evidence>
<proteinExistence type="predicted"/>
<organism evidence="3 4">
    <name type="scientific">Rhipicephalus sanguineus</name>
    <name type="common">Brown dog tick</name>
    <name type="synonym">Ixodes sanguineus</name>
    <dbReference type="NCBI Taxonomy" id="34632"/>
    <lineage>
        <taxon>Eukaryota</taxon>
        <taxon>Metazoa</taxon>
        <taxon>Ecdysozoa</taxon>
        <taxon>Arthropoda</taxon>
        <taxon>Chelicerata</taxon>
        <taxon>Arachnida</taxon>
        <taxon>Acari</taxon>
        <taxon>Parasitiformes</taxon>
        <taxon>Ixodida</taxon>
        <taxon>Ixodoidea</taxon>
        <taxon>Ixodidae</taxon>
        <taxon>Rhipicephalinae</taxon>
        <taxon>Rhipicephalus</taxon>
        <taxon>Rhipicephalus</taxon>
    </lineage>
</organism>
<keyword evidence="4" id="KW-1185">Reference proteome</keyword>
<sequence length="154" mass="15885">MALCPIELGPGFNGAQNSDSDVITISDATVSNAEVGSTLSFDYTLKVSEEIDGSPSLSFEMSSGGAGIPCYENVGSCTYSMCGGSDSVEQQIGAPWDNTCPIAPDSYQSELNVTIPSAASVLIQESKLHVKIQGVNGDQALGCYEFGVSIGGVQ</sequence>
<protein>
    <recommendedName>
        <fullName evidence="2">MD-2-related lipid-recognition domain-containing protein</fullName>
    </recommendedName>
</protein>
<dbReference type="GO" id="GO:0009898">
    <property type="term" value="C:cytoplasmic side of plasma membrane"/>
    <property type="evidence" value="ECO:0007669"/>
    <property type="project" value="TreeGrafter"/>
</dbReference>
<gene>
    <name evidence="3" type="ORF">HPB52_012703</name>
</gene>
<dbReference type="Gene3D" id="2.70.220.10">
    <property type="entry name" value="Ganglioside GM2 activator"/>
    <property type="match status" value="1"/>
</dbReference>
<dbReference type="VEuPathDB" id="VectorBase:RSAN_035989"/>
<evidence type="ECO:0000256" key="1">
    <source>
        <dbReference type="ARBA" id="ARBA00022729"/>
    </source>
</evidence>
<reference evidence="3" key="2">
    <citation type="submission" date="2021-09" db="EMBL/GenBank/DDBJ databases">
        <authorList>
            <person name="Jia N."/>
            <person name="Wang J."/>
            <person name="Shi W."/>
            <person name="Du L."/>
            <person name="Sun Y."/>
            <person name="Zhan W."/>
            <person name="Jiang J."/>
            <person name="Wang Q."/>
            <person name="Zhang B."/>
            <person name="Ji P."/>
            <person name="Sakyi L.B."/>
            <person name="Cui X."/>
            <person name="Yuan T."/>
            <person name="Jiang B."/>
            <person name="Yang W."/>
            <person name="Lam T.T.-Y."/>
            <person name="Chang Q."/>
            <person name="Ding S."/>
            <person name="Wang X."/>
            <person name="Zhu J."/>
            <person name="Ruan X."/>
            <person name="Zhao L."/>
            <person name="Wei J."/>
            <person name="Que T."/>
            <person name="Du C."/>
            <person name="Cheng J."/>
            <person name="Dai P."/>
            <person name="Han X."/>
            <person name="Huang E."/>
            <person name="Gao Y."/>
            <person name="Liu J."/>
            <person name="Shao H."/>
            <person name="Ye R."/>
            <person name="Li L."/>
            <person name="Wei W."/>
            <person name="Wang X."/>
            <person name="Wang C."/>
            <person name="Huo Q."/>
            <person name="Li W."/>
            <person name="Guo W."/>
            <person name="Chen H."/>
            <person name="Chen S."/>
            <person name="Zhou L."/>
            <person name="Zhou L."/>
            <person name="Ni X."/>
            <person name="Tian J."/>
            <person name="Zhou Y."/>
            <person name="Sheng Y."/>
            <person name="Liu T."/>
            <person name="Pan Y."/>
            <person name="Xia L."/>
            <person name="Li J."/>
            <person name="Zhao F."/>
            <person name="Cao W."/>
        </authorList>
    </citation>
    <scope>NUCLEOTIDE SEQUENCE</scope>
    <source>
        <strain evidence="3">Rsan-2018</strain>
        <tissue evidence="3">Larvae</tissue>
    </source>
</reference>
<feature type="domain" description="MD-2-related lipid-recognition" evidence="2">
    <location>
        <begin position="20"/>
        <end position="150"/>
    </location>
</feature>
<dbReference type="InterPro" id="IPR036846">
    <property type="entry name" value="GM2-AP_sf"/>
</dbReference>
<dbReference type="PANTHER" id="PTHR17357">
    <property type="entry name" value="GM2 GANGLIOSIDE ACTIVATOR PROTEIN"/>
    <property type="match status" value="1"/>
</dbReference>